<reference evidence="3" key="1">
    <citation type="journal article" date="2006" name="PLoS Biol.">
        <title>Macronuclear genome sequence of the ciliate Tetrahymena thermophila, a model eukaryote.</title>
        <authorList>
            <person name="Eisen J.A."/>
            <person name="Coyne R.S."/>
            <person name="Wu M."/>
            <person name="Wu D."/>
            <person name="Thiagarajan M."/>
            <person name="Wortman J.R."/>
            <person name="Badger J.H."/>
            <person name="Ren Q."/>
            <person name="Amedeo P."/>
            <person name="Jones K.M."/>
            <person name="Tallon L.J."/>
            <person name="Delcher A.L."/>
            <person name="Salzberg S.L."/>
            <person name="Silva J.C."/>
            <person name="Haas B.J."/>
            <person name="Majoros W.H."/>
            <person name="Farzad M."/>
            <person name="Carlton J.M."/>
            <person name="Smith R.K. Jr."/>
            <person name="Garg J."/>
            <person name="Pearlman R.E."/>
            <person name="Karrer K.M."/>
            <person name="Sun L."/>
            <person name="Manning G."/>
            <person name="Elde N.C."/>
            <person name="Turkewitz A.P."/>
            <person name="Asai D.J."/>
            <person name="Wilkes D.E."/>
            <person name="Wang Y."/>
            <person name="Cai H."/>
            <person name="Collins K."/>
            <person name="Stewart B.A."/>
            <person name="Lee S.R."/>
            <person name="Wilamowska K."/>
            <person name="Weinberg Z."/>
            <person name="Ruzzo W.L."/>
            <person name="Wloga D."/>
            <person name="Gaertig J."/>
            <person name="Frankel J."/>
            <person name="Tsao C.-C."/>
            <person name="Gorovsky M.A."/>
            <person name="Keeling P.J."/>
            <person name="Waller R.F."/>
            <person name="Patron N.J."/>
            <person name="Cherry J.M."/>
            <person name="Stover N.A."/>
            <person name="Krieger C.J."/>
            <person name="del Toro C."/>
            <person name="Ryder H.F."/>
            <person name="Williamson S.C."/>
            <person name="Barbeau R.A."/>
            <person name="Hamilton E.P."/>
            <person name="Orias E."/>
        </authorList>
    </citation>
    <scope>NUCLEOTIDE SEQUENCE [LARGE SCALE GENOMIC DNA]</scope>
    <source>
        <strain evidence="3">SB210</strain>
    </source>
</reference>
<dbReference type="GeneID" id="7826124"/>
<gene>
    <name evidence="2" type="ORF">TTHERM_00265090</name>
</gene>
<dbReference type="AlphaFoldDB" id="Q22TY1"/>
<feature type="compositionally biased region" description="Polar residues" evidence="1">
    <location>
        <begin position="277"/>
        <end position="288"/>
    </location>
</feature>
<dbReference type="Proteomes" id="UP000009168">
    <property type="component" value="Unassembled WGS sequence"/>
</dbReference>
<feature type="region of interest" description="Disordered" evidence="1">
    <location>
        <begin position="218"/>
        <end position="288"/>
    </location>
</feature>
<proteinExistence type="predicted"/>
<dbReference type="KEGG" id="tet:TTHERM_00265090"/>
<keyword evidence="3" id="KW-1185">Reference proteome</keyword>
<feature type="compositionally biased region" description="Polar residues" evidence="1">
    <location>
        <begin position="249"/>
        <end position="259"/>
    </location>
</feature>
<evidence type="ECO:0000313" key="3">
    <source>
        <dbReference type="Proteomes" id="UP000009168"/>
    </source>
</evidence>
<organism evidence="2 3">
    <name type="scientific">Tetrahymena thermophila (strain SB210)</name>
    <dbReference type="NCBI Taxonomy" id="312017"/>
    <lineage>
        <taxon>Eukaryota</taxon>
        <taxon>Sar</taxon>
        <taxon>Alveolata</taxon>
        <taxon>Ciliophora</taxon>
        <taxon>Intramacronucleata</taxon>
        <taxon>Oligohymenophorea</taxon>
        <taxon>Hymenostomatida</taxon>
        <taxon>Tetrahymenina</taxon>
        <taxon>Tetrahymenidae</taxon>
        <taxon>Tetrahymena</taxon>
    </lineage>
</organism>
<dbReference type="HOGENOM" id="CLU_618958_0_0_1"/>
<dbReference type="RefSeq" id="XP_001009151.1">
    <property type="nucleotide sequence ID" value="XM_001009151.1"/>
</dbReference>
<dbReference type="EMBL" id="GG662830">
    <property type="protein sequence ID" value="EAR88906.1"/>
    <property type="molecule type" value="Genomic_DNA"/>
</dbReference>
<evidence type="ECO:0000313" key="2">
    <source>
        <dbReference type="EMBL" id="EAR88906.1"/>
    </source>
</evidence>
<dbReference type="InParanoid" id="Q22TY1"/>
<protein>
    <submittedName>
        <fullName evidence="2">Uncharacterized protein</fullName>
    </submittedName>
</protein>
<sequence>MEEEIQLTTEEEYNLSLEQLLKSRWDFNFKNLELDHLQNFISTNNTTFLMQPQNEYLNNQFQQNVINFNVIDEFLSDESSETEQNVLQKSPSLTFISTKKQNVIKENQKTNGKQLNSTQEQQLNKTQQQIQQDSSQVQNKPFKPKKQMLREQMREYEMFQDNTGLTYYQRKKNFIQNMKEKDLLLDWDSFKKDDLIYEQSSFGAARRKKKNKKQIDIIELPHPEKQPQQQNEYQKEAKSYRKIPRSQRSEINGSNSKNGNAMEEEEEPKVKSKSLQKEASSNIQQEQKQVQYKPFKRVTMIAVDKQELINRREDFLHYQFINEKKINTNNIYISSRAQAQIPQIRPVEEVRNTWILKDLDSILAYKNSSEYQKLEEYMNKFFGLRAPWQVFNILKLNKYNLKNSIDYCNMNSDFLKAYFLDKDNEKKKKQQKRRLGLEKKKYV</sequence>
<name>Q22TY1_TETTS</name>
<accession>Q22TY1</accession>
<evidence type="ECO:0000256" key="1">
    <source>
        <dbReference type="SAM" id="MobiDB-lite"/>
    </source>
</evidence>